<evidence type="ECO:0000313" key="2">
    <source>
        <dbReference type="Proteomes" id="UP000747110"/>
    </source>
</evidence>
<evidence type="ECO:0000313" key="1">
    <source>
        <dbReference type="EMBL" id="GIL69551.1"/>
    </source>
</evidence>
<name>A0A8J4BUW3_9CHLO</name>
<dbReference type="OrthoDB" id="548080at2759"/>
<accession>A0A8J4BUW3</accession>
<feature type="non-terminal residue" evidence="1">
    <location>
        <position position="1"/>
    </location>
</feature>
<reference evidence="1" key="1">
    <citation type="journal article" date="2021" name="Proc. Natl. Acad. Sci. U.S.A.">
        <title>Three genomes in the algal genus Volvox reveal the fate of a haploid sex-determining region after a transition to homothallism.</title>
        <authorList>
            <person name="Yamamoto K."/>
            <person name="Hamaji T."/>
            <person name="Kawai-Toyooka H."/>
            <person name="Matsuzaki R."/>
            <person name="Takahashi F."/>
            <person name="Nishimura Y."/>
            <person name="Kawachi M."/>
            <person name="Noguchi H."/>
            <person name="Minakuchi Y."/>
            <person name="Umen J.G."/>
            <person name="Toyoda A."/>
            <person name="Nozaki H."/>
        </authorList>
    </citation>
    <scope>NUCLEOTIDE SEQUENCE</scope>
    <source>
        <strain evidence="1">NIES-3786</strain>
    </source>
</reference>
<proteinExistence type="predicted"/>
<dbReference type="AlphaFoldDB" id="A0A8J4BUW3"/>
<sequence>THREAAVDNLNLAGIRRSIQVESSPVFEISRIALEITIIQPDAPLRRNAIAAIIPFIQKLAVCCNHLIVGVITTTAGCNSFGHRPWLFCPSVTFLSARHISSIVTCKH</sequence>
<protein>
    <submittedName>
        <fullName evidence="1">Uncharacterized protein</fullName>
    </submittedName>
</protein>
<dbReference type="EMBL" id="BNCP01000001">
    <property type="protein sequence ID" value="GIL69551.1"/>
    <property type="molecule type" value="Genomic_DNA"/>
</dbReference>
<comment type="caution">
    <text evidence="1">The sequence shown here is derived from an EMBL/GenBank/DDBJ whole genome shotgun (WGS) entry which is preliminary data.</text>
</comment>
<gene>
    <name evidence="1" type="ORF">Vretifemale_483</name>
</gene>
<keyword evidence="2" id="KW-1185">Reference proteome</keyword>
<organism evidence="1 2">
    <name type="scientific">Volvox reticuliferus</name>
    <dbReference type="NCBI Taxonomy" id="1737510"/>
    <lineage>
        <taxon>Eukaryota</taxon>
        <taxon>Viridiplantae</taxon>
        <taxon>Chlorophyta</taxon>
        <taxon>core chlorophytes</taxon>
        <taxon>Chlorophyceae</taxon>
        <taxon>CS clade</taxon>
        <taxon>Chlamydomonadales</taxon>
        <taxon>Volvocaceae</taxon>
        <taxon>Volvox</taxon>
    </lineage>
</organism>
<dbReference type="Proteomes" id="UP000747110">
    <property type="component" value="Unassembled WGS sequence"/>
</dbReference>